<evidence type="ECO:0000313" key="1">
    <source>
        <dbReference type="EMBL" id="REE84566.1"/>
    </source>
</evidence>
<accession>A0A3D9S5J6</accession>
<dbReference type="AlphaFoldDB" id="A0A3D9S5J6"/>
<name>A0A3D9S5J6_9BACL</name>
<proteinExistence type="predicted"/>
<sequence>MNLKSLLIKLNQSSYLYQDLVDFYEEIQDAKSRSSKQLVLTGYRGLIEKTLRITLFEVLLLKGYQEQCKDLRISSLIKMWIVDLNLYKSSSEIGILEAYNNELRLTHSYAEETLDNFCVIIASWCLYQVRCFKFFGDKYSIRPIDQKFRGGIMMSGDKKYLLSPQEDGTYVRVLEDGRKEILIQQQVLEMIYEMDPLIKKTAEKLFRLSQDPDVVLQYEEHEEKHLDEVWDEIDKIADQHGGHYVVPTIPGSIDTTDVSEFIKKQKEQREFEKRGS</sequence>
<evidence type="ECO:0000313" key="2">
    <source>
        <dbReference type="Proteomes" id="UP000256304"/>
    </source>
</evidence>
<dbReference type="EMBL" id="QTTN01000014">
    <property type="protein sequence ID" value="REE84566.1"/>
    <property type="molecule type" value="Genomic_DNA"/>
</dbReference>
<keyword evidence="2" id="KW-1185">Reference proteome</keyword>
<dbReference type="RefSeq" id="WP_116189604.1">
    <property type="nucleotide sequence ID" value="NZ_QTTN01000014.1"/>
</dbReference>
<organism evidence="1 2">
    <name type="scientific">Paenibacillus taihuensis</name>
    <dbReference type="NCBI Taxonomy" id="1156355"/>
    <lineage>
        <taxon>Bacteria</taxon>
        <taxon>Bacillati</taxon>
        <taxon>Bacillota</taxon>
        <taxon>Bacilli</taxon>
        <taxon>Bacillales</taxon>
        <taxon>Paenibacillaceae</taxon>
        <taxon>Paenibacillus</taxon>
    </lineage>
</organism>
<dbReference type="Proteomes" id="UP000256304">
    <property type="component" value="Unassembled WGS sequence"/>
</dbReference>
<protein>
    <submittedName>
        <fullName evidence="1">Uncharacterized protein</fullName>
    </submittedName>
</protein>
<reference evidence="1 2" key="1">
    <citation type="submission" date="2018-08" db="EMBL/GenBank/DDBJ databases">
        <title>Genomic Encyclopedia of Type Strains, Phase III (KMG-III): the genomes of soil and plant-associated and newly described type strains.</title>
        <authorList>
            <person name="Whitman W."/>
        </authorList>
    </citation>
    <scope>NUCLEOTIDE SEQUENCE [LARGE SCALE GENOMIC DNA]</scope>
    <source>
        <strain evidence="1 2">CGMCC 1.10966</strain>
    </source>
</reference>
<gene>
    <name evidence="1" type="ORF">A8990_114101</name>
</gene>
<comment type="caution">
    <text evidence="1">The sequence shown here is derived from an EMBL/GenBank/DDBJ whole genome shotgun (WGS) entry which is preliminary data.</text>
</comment>